<name>A0ABY8H6I7_9MICC</name>
<organism evidence="4 5">
    <name type="scientific">Citricoccus muralis</name>
    <dbReference type="NCBI Taxonomy" id="169134"/>
    <lineage>
        <taxon>Bacteria</taxon>
        <taxon>Bacillati</taxon>
        <taxon>Actinomycetota</taxon>
        <taxon>Actinomycetes</taxon>
        <taxon>Micrococcales</taxon>
        <taxon>Micrococcaceae</taxon>
        <taxon>Citricoccus</taxon>
    </lineage>
</organism>
<dbReference type="InterPro" id="IPR047057">
    <property type="entry name" value="MerR_fam"/>
</dbReference>
<keyword evidence="1" id="KW-0238">DNA-binding</keyword>
<dbReference type="PROSITE" id="PS50937">
    <property type="entry name" value="HTH_MERR_2"/>
    <property type="match status" value="1"/>
</dbReference>
<dbReference type="Gene3D" id="1.10.1660.10">
    <property type="match status" value="1"/>
</dbReference>
<keyword evidence="5" id="KW-1185">Reference proteome</keyword>
<dbReference type="InterPro" id="IPR009061">
    <property type="entry name" value="DNA-bd_dom_put_sf"/>
</dbReference>
<evidence type="ECO:0000256" key="1">
    <source>
        <dbReference type="ARBA" id="ARBA00023125"/>
    </source>
</evidence>
<dbReference type="RefSeq" id="WP_270106654.1">
    <property type="nucleotide sequence ID" value="NZ_CP121252.1"/>
</dbReference>
<dbReference type="InterPro" id="IPR000551">
    <property type="entry name" value="MerR-type_HTH_dom"/>
</dbReference>
<dbReference type="PANTHER" id="PTHR30204:SF58">
    <property type="entry name" value="HTH-TYPE TRANSCRIPTIONAL REGULATOR YFMP"/>
    <property type="match status" value="1"/>
</dbReference>
<sequence>MAAELSGVGIRSVRLYEARGLVSPVRTKGGTRRYGREDIVRLRRVRDLMEEGMNLASVEVIMMLQDENVTLRRELANLKRQSSNADGDGVAQN</sequence>
<proteinExistence type="predicted"/>
<dbReference type="Proteomes" id="UP001219037">
    <property type="component" value="Chromosome"/>
</dbReference>
<feature type="coiled-coil region" evidence="2">
    <location>
        <begin position="61"/>
        <end position="88"/>
    </location>
</feature>
<dbReference type="EMBL" id="CP121252">
    <property type="protein sequence ID" value="WFP16749.1"/>
    <property type="molecule type" value="Genomic_DNA"/>
</dbReference>
<feature type="domain" description="HTH merR-type" evidence="3">
    <location>
        <begin position="1"/>
        <end position="64"/>
    </location>
</feature>
<evidence type="ECO:0000313" key="4">
    <source>
        <dbReference type="EMBL" id="WFP16749.1"/>
    </source>
</evidence>
<dbReference type="SUPFAM" id="SSF46955">
    <property type="entry name" value="Putative DNA-binding domain"/>
    <property type="match status" value="1"/>
</dbReference>
<evidence type="ECO:0000256" key="2">
    <source>
        <dbReference type="SAM" id="Coils"/>
    </source>
</evidence>
<evidence type="ECO:0000313" key="5">
    <source>
        <dbReference type="Proteomes" id="UP001219037"/>
    </source>
</evidence>
<dbReference type="PRINTS" id="PR00040">
    <property type="entry name" value="HTHMERR"/>
</dbReference>
<keyword evidence="2" id="KW-0175">Coiled coil</keyword>
<dbReference type="SMART" id="SM00422">
    <property type="entry name" value="HTH_MERR"/>
    <property type="match status" value="1"/>
</dbReference>
<accession>A0ABY8H6I7</accession>
<gene>
    <name evidence="4" type="ORF">P8192_01065</name>
</gene>
<protein>
    <submittedName>
        <fullName evidence="4">MerR family transcriptional regulator</fullName>
    </submittedName>
</protein>
<dbReference type="Pfam" id="PF13411">
    <property type="entry name" value="MerR_1"/>
    <property type="match status" value="1"/>
</dbReference>
<evidence type="ECO:0000259" key="3">
    <source>
        <dbReference type="PROSITE" id="PS50937"/>
    </source>
</evidence>
<dbReference type="PANTHER" id="PTHR30204">
    <property type="entry name" value="REDOX-CYCLING DRUG-SENSING TRANSCRIPTIONAL ACTIVATOR SOXR"/>
    <property type="match status" value="1"/>
</dbReference>
<reference evidence="4 5" key="1">
    <citation type="submission" date="2023-04" db="EMBL/GenBank/DDBJ databases">
        <title>Funneling lignin-derived compounds into biodiesel using alkali-halophilic Citricoccus sp. P2.</title>
        <authorList>
            <person name="Luo C.-B."/>
        </authorList>
    </citation>
    <scope>NUCLEOTIDE SEQUENCE [LARGE SCALE GENOMIC DNA]</scope>
    <source>
        <strain evidence="4 5">P2</strain>
    </source>
</reference>